<protein>
    <submittedName>
        <fullName evidence="2">Uncharacterized protein</fullName>
    </submittedName>
</protein>
<feature type="compositionally biased region" description="Basic and acidic residues" evidence="1">
    <location>
        <begin position="566"/>
        <end position="576"/>
    </location>
</feature>
<proteinExistence type="predicted"/>
<dbReference type="Proteomes" id="UP000219338">
    <property type="component" value="Unassembled WGS sequence"/>
</dbReference>
<feature type="region of interest" description="Disordered" evidence="1">
    <location>
        <begin position="560"/>
        <end position="581"/>
    </location>
</feature>
<evidence type="ECO:0000313" key="3">
    <source>
        <dbReference type="Proteomes" id="UP000219338"/>
    </source>
</evidence>
<reference evidence="3" key="1">
    <citation type="journal article" date="2017" name="Nat. Ecol. Evol.">
        <title>Genome expansion and lineage-specific genetic innovations in the forest pathogenic fungi Armillaria.</title>
        <authorList>
            <person name="Sipos G."/>
            <person name="Prasanna A.N."/>
            <person name="Walter M.C."/>
            <person name="O'Connor E."/>
            <person name="Balint B."/>
            <person name="Krizsan K."/>
            <person name="Kiss B."/>
            <person name="Hess J."/>
            <person name="Varga T."/>
            <person name="Slot J."/>
            <person name="Riley R."/>
            <person name="Boka B."/>
            <person name="Rigling D."/>
            <person name="Barry K."/>
            <person name="Lee J."/>
            <person name="Mihaltcheva S."/>
            <person name="LaButti K."/>
            <person name="Lipzen A."/>
            <person name="Waldron R."/>
            <person name="Moloney N.M."/>
            <person name="Sperisen C."/>
            <person name="Kredics L."/>
            <person name="Vagvoelgyi C."/>
            <person name="Patrignani A."/>
            <person name="Fitzpatrick D."/>
            <person name="Nagy I."/>
            <person name="Doyle S."/>
            <person name="Anderson J.B."/>
            <person name="Grigoriev I.V."/>
            <person name="Gueldener U."/>
            <person name="Muensterkoetter M."/>
            <person name="Nagy L.G."/>
        </authorList>
    </citation>
    <scope>NUCLEOTIDE SEQUENCE [LARGE SCALE GENOMIC DNA]</scope>
    <source>
        <strain evidence="3">C18/9</strain>
    </source>
</reference>
<dbReference type="OrthoDB" id="2882720at2759"/>
<gene>
    <name evidence="2" type="ORF">ARMOST_06900</name>
</gene>
<dbReference type="EMBL" id="FUEG01000004">
    <property type="protein sequence ID" value="SJL03544.1"/>
    <property type="molecule type" value="Genomic_DNA"/>
</dbReference>
<dbReference type="OMA" id="FHIHATC"/>
<keyword evidence="3" id="KW-1185">Reference proteome</keyword>
<name>A0A284R494_ARMOS</name>
<dbReference type="PANTHER" id="PTHR33129">
    <property type="entry name" value="PROTEIN KINASE DOMAIN-CONTAINING PROTEIN-RELATED"/>
    <property type="match status" value="1"/>
</dbReference>
<organism evidence="2 3">
    <name type="scientific">Armillaria ostoyae</name>
    <name type="common">Armillaria root rot fungus</name>
    <dbReference type="NCBI Taxonomy" id="47428"/>
    <lineage>
        <taxon>Eukaryota</taxon>
        <taxon>Fungi</taxon>
        <taxon>Dikarya</taxon>
        <taxon>Basidiomycota</taxon>
        <taxon>Agaricomycotina</taxon>
        <taxon>Agaricomycetes</taxon>
        <taxon>Agaricomycetidae</taxon>
        <taxon>Agaricales</taxon>
        <taxon>Marasmiineae</taxon>
        <taxon>Physalacriaceae</taxon>
        <taxon>Armillaria</taxon>
    </lineage>
</organism>
<sequence length="628" mass="71925">MTTTQSPLQQWLEGIVCHYWGRQTQSPPIIYQVRVTEDDYDTLETRLSKKFVNRHKDEYDVIRDGLRSDKLKLECLSSLKKYPEDEDGDENEDTDSFTILDMRDTSDSIVKDPFNVPVVLVRQEYKIFAKLVMESLENTFVTGQPGIGKTYFLYFLLVSFVLQSRPFIFVSEGIKWYIRDGGVSETAHVPHPTTANEKWAHDPLVILVDGDCEKNRYRQEFRASDYRVIMVSSPRGGQHRKWVKQKPSTRELVMKGWSMKELRFASSFLYQYDITPSRLANSIRLFGYSPRVCFAAATGSMSATVVLNKLKSAVWQVPDISAALMSCRDGSSVSHTVFEVIPKDEQRLWDCVVVRPVSLLALDMLLHDKAKRLKQSVYDLYSELRPLPEAAAFIGMTWERVLHRYLSQVQGDFELTPLHPNHPPYTLHLPKQFHIHATCSTDAAFRSTLSKAFDSDGSVSQSCYAYPDFPNLDTFDSVAIVGSDFLCFQMTLGTTHRMKLSGLQRAQRWLKIGTPLEKFRPGKDNRWNIIFVVPSTLKGSFSLQSKALASLQKTKAQTLTSTSEEGCSKKQKHEEDPVIANPDFEDSGNWGSWLYQYAWFVKEKDVFTAYATYLEDKFEDASPTIRYN</sequence>
<dbReference type="PANTHER" id="PTHR33129:SF1">
    <property type="entry name" value="ATP-BINDING PROTEIN"/>
    <property type="match status" value="1"/>
</dbReference>
<accession>A0A284R494</accession>
<dbReference type="AlphaFoldDB" id="A0A284R494"/>
<evidence type="ECO:0000256" key="1">
    <source>
        <dbReference type="SAM" id="MobiDB-lite"/>
    </source>
</evidence>
<dbReference type="InterPro" id="IPR052980">
    <property type="entry name" value="Crinkler_effector"/>
</dbReference>
<evidence type="ECO:0000313" key="2">
    <source>
        <dbReference type="EMBL" id="SJL03544.1"/>
    </source>
</evidence>